<keyword evidence="3" id="KW-1185">Reference proteome</keyword>
<keyword evidence="1" id="KW-0472">Membrane</keyword>
<protein>
    <submittedName>
        <fullName evidence="2">Uncharacterized protein</fullName>
    </submittedName>
</protein>
<evidence type="ECO:0000313" key="3">
    <source>
        <dbReference type="Proteomes" id="UP000276133"/>
    </source>
</evidence>
<organism evidence="2 3">
    <name type="scientific">Brachionus plicatilis</name>
    <name type="common">Marine rotifer</name>
    <name type="synonym">Brachionus muelleri</name>
    <dbReference type="NCBI Taxonomy" id="10195"/>
    <lineage>
        <taxon>Eukaryota</taxon>
        <taxon>Metazoa</taxon>
        <taxon>Spiralia</taxon>
        <taxon>Gnathifera</taxon>
        <taxon>Rotifera</taxon>
        <taxon>Eurotatoria</taxon>
        <taxon>Monogononta</taxon>
        <taxon>Pseudotrocha</taxon>
        <taxon>Ploima</taxon>
        <taxon>Brachionidae</taxon>
        <taxon>Brachionus</taxon>
    </lineage>
</organism>
<reference evidence="2 3" key="1">
    <citation type="journal article" date="2018" name="Sci. Rep.">
        <title>Genomic signatures of local adaptation to the degree of environmental predictability in rotifers.</title>
        <authorList>
            <person name="Franch-Gras L."/>
            <person name="Hahn C."/>
            <person name="Garcia-Roger E.M."/>
            <person name="Carmona M.J."/>
            <person name="Serra M."/>
            <person name="Gomez A."/>
        </authorList>
    </citation>
    <scope>NUCLEOTIDE SEQUENCE [LARGE SCALE GENOMIC DNA]</scope>
    <source>
        <strain evidence="2">HYR1</strain>
    </source>
</reference>
<proteinExistence type="predicted"/>
<evidence type="ECO:0000313" key="2">
    <source>
        <dbReference type="EMBL" id="RNA01037.1"/>
    </source>
</evidence>
<evidence type="ECO:0000256" key="1">
    <source>
        <dbReference type="SAM" id="Phobius"/>
    </source>
</evidence>
<sequence>MLIRIKGIALKSLTLSRLIKVLRNLKNELTSELNDIYQKLTYKFYDEKLWRISFLYLWLKTLQLICKIQKIVNLAYQKNPTRQQCEILNNFCTIIFTFCTVIFVPKFHIADSTLNGGTEDASVTKIYRTCFGPSKLKL</sequence>
<name>A0A3M7PPG5_BRAPC</name>
<keyword evidence="1" id="KW-0812">Transmembrane</keyword>
<dbReference type="Proteomes" id="UP000276133">
    <property type="component" value="Unassembled WGS sequence"/>
</dbReference>
<feature type="transmembrane region" description="Helical" evidence="1">
    <location>
        <begin position="87"/>
        <end position="105"/>
    </location>
</feature>
<dbReference type="EMBL" id="REGN01009497">
    <property type="protein sequence ID" value="RNA01037.1"/>
    <property type="molecule type" value="Genomic_DNA"/>
</dbReference>
<gene>
    <name evidence="2" type="ORF">BpHYR1_019758</name>
</gene>
<dbReference type="AlphaFoldDB" id="A0A3M7PPG5"/>
<keyword evidence="1" id="KW-1133">Transmembrane helix</keyword>
<comment type="caution">
    <text evidence="2">The sequence shown here is derived from an EMBL/GenBank/DDBJ whole genome shotgun (WGS) entry which is preliminary data.</text>
</comment>
<accession>A0A3M7PPG5</accession>